<keyword evidence="8" id="KW-0238">DNA-binding</keyword>
<dbReference type="Proteomes" id="UP001056255">
    <property type="component" value="Chromosome II"/>
</dbReference>
<proteinExistence type="predicted"/>
<evidence type="ECO:0000256" key="9">
    <source>
        <dbReference type="ARBA" id="ARBA00023159"/>
    </source>
</evidence>
<dbReference type="SUPFAM" id="SSF57884">
    <property type="entry name" value="Ada DNA repair protein, N-terminal domain (N-Ada 10)"/>
    <property type="match status" value="1"/>
</dbReference>
<dbReference type="Gene3D" id="3.40.10.10">
    <property type="entry name" value="DNA Methylphosphotriester Repair Domain"/>
    <property type="match status" value="1"/>
</dbReference>
<evidence type="ECO:0000256" key="5">
    <source>
        <dbReference type="ARBA" id="ARBA00022763"/>
    </source>
</evidence>
<dbReference type="SMART" id="SM01009">
    <property type="entry name" value="AlkA_N"/>
    <property type="match status" value="1"/>
</dbReference>
<sequence>MLDTTACQQARLSRDARFDGLFFTAVISTGIYCRPICPAPSPKEENVRYYSSAIEAAAQGFRPCLRCRPDSAPGSPAWMGKETTLRRALNLIQECYLHEHSIPELADRLGVSDRYLRKLFTESLDCSPKQYAQYQQILFAKKLLHESQLSVSDIAFASGFNSVRRFNDCFQQQLSLSPTQVRRKDLKSHEAMTLSMSFRPPYRWDAFKRFIAPRIIAGLEWLTDNSYGRRFVHQGKQGSFTATLQEGKNTFQVEIELEDPKFLYQVVNRIRHLLDLDANPDVIDETLRKTAPKDRSLGLRIPGCWNMEEAGLRAYLGESLVTCPVLSEQANPLSDVTNSDQAGFQKHWADICEHFKHEPWPESSPSTYLTQAQYSYARLRGLSLPDISDDELLGKALTSSAKPWRSYQALAFTEKNTSVQTASIAGNE</sequence>
<evidence type="ECO:0000256" key="6">
    <source>
        <dbReference type="ARBA" id="ARBA00022833"/>
    </source>
</evidence>
<evidence type="ECO:0000256" key="8">
    <source>
        <dbReference type="ARBA" id="ARBA00023125"/>
    </source>
</evidence>
<keyword evidence="10" id="KW-0804">Transcription</keyword>
<dbReference type="PANTHER" id="PTHR43280">
    <property type="entry name" value="ARAC-FAMILY TRANSCRIPTIONAL REGULATOR"/>
    <property type="match status" value="1"/>
</dbReference>
<evidence type="ECO:0000256" key="3">
    <source>
        <dbReference type="ARBA" id="ARBA00022679"/>
    </source>
</evidence>
<dbReference type="PANTHER" id="PTHR43280:SF2">
    <property type="entry name" value="HTH-TYPE TRANSCRIPTIONAL REGULATOR EXSA"/>
    <property type="match status" value="1"/>
</dbReference>
<dbReference type="Gene3D" id="1.10.10.60">
    <property type="entry name" value="Homeodomain-like"/>
    <property type="match status" value="1"/>
</dbReference>
<keyword evidence="11" id="KW-0234">DNA repair</keyword>
<evidence type="ECO:0000256" key="11">
    <source>
        <dbReference type="ARBA" id="ARBA00023204"/>
    </source>
</evidence>
<organism evidence="13 14">
    <name type="scientific">Grimontia kaedaensis</name>
    <dbReference type="NCBI Taxonomy" id="2872157"/>
    <lineage>
        <taxon>Bacteria</taxon>
        <taxon>Pseudomonadati</taxon>
        <taxon>Pseudomonadota</taxon>
        <taxon>Gammaproteobacteria</taxon>
        <taxon>Vibrionales</taxon>
        <taxon>Vibrionaceae</taxon>
        <taxon>Grimontia</taxon>
    </lineage>
</organism>
<keyword evidence="9" id="KW-0010">Activator</keyword>
<keyword evidence="14" id="KW-1185">Reference proteome</keyword>
<dbReference type="PROSITE" id="PS00041">
    <property type="entry name" value="HTH_ARAC_FAMILY_1"/>
    <property type="match status" value="1"/>
</dbReference>
<keyword evidence="7" id="KW-0805">Transcription regulation</keyword>
<protein>
    <submittedName>
        <fullName evidence="13">Helix-turn-helix domain-containing protein</fullName>
    </submittedName>
</protein>
<dbReference type="SUPFAM" id="SSF46689">
    <property type="entry name" value="Homeodomain-like"/>
    <property type="match status" value="2"/>
</dbReference>
<keyword evidence="3" id="KW-0808">Transferase</keyword>
<feature type="domain" description="HTH araC/xylS-type" evidence="12">
    <location>
        <begin position="86"/>
        <end position="184"/>
    </location>
</feature>
<dbReference type="InterPro" id="IPR037046">
    <property type="entry name" value="AlkA_N_sf"/>
</dbReference>
<accession>A0ABY4WZ14</accession>
<evidence type="ECO:0000259" key="12">
    <source>
        <dbReference type="PROSITE" id="PS01124"/>
    </source>
</evidence>
<dbReference type="Pfam" id="PF02805">
    <property type="entry name" value="Ada_Zn_binding"/>
    <property type="match status" value="1"/>
</dbReference>
<keyword evidence="2" id="KW-0489">Methyltransferase</keyword>
<dbReference type="Gene3D" id="3.30.310.20">
    <property type="entry name" value="DNA-3-methyladenine glycosylase AlkA, N-terminal domain"/>
    <property type="match status" value="1"/>
</dbReference>
<dbReference type="InterPro" id="IPR018062">
    <property type="entry name" value="HTH_AraC-typ_CS"/>
</dbReference>
<keyword evidence="6" id="KW-0862">Zinc</keyword>
<evidence type="ECO:0000256" key="7">
    <source>
        <dbReference type="ARBA" id="ARBA00023015"/>
    </source>
</evidence>
<dbReference type="InterPro" id="IPR035451">
    <property type="entry name" value="Ada-like_dom_sf"/>
</dbReference>
<keyword evidence="4" id="KW-0479">Metal-binding</keyword>
<evidence type="ECO:0000256" key="1">
    <source>
        <dbReference type="ARBA" id="ARBA00001947"/>
    </source>
</evidence>
<comment type="cofactor">
    <cofactor evidence="1">
        <name>Zn(2+)</name>
        <dbReference type="ChEBI" id="CHEBI:29105"/>
    </cofactor>
</comment>
<dbReference type="InterPro" id="IPR010316">
    <property type="entry name" value="AlkA_N"/>
</dbReference>
<dbReference type="Pfam" id="PF06029">
    <property type="entry name" value="AlkA_N"/>
    <property type="match status" value="1"/>
</dbReference>
<evidence type="ECO:0000256" key="2">
    <source>
        <dbReference type="ARBA" id="ARBA00022603"/>
    </source>
</evidence>
<dbReference type="RefSeq" id="WP_251879781.1">
    <property type="nucleotide sequence ID" value="NZ_CP082276.1"/>
</dbReference>
<evidence type="ECO:0000256" key="4">
    <source>
        <dbReference type="ARBA" id="ARBA00022723"/>
    </source>
</evidence>
<name>A0ABY4WZ14_9GAMM</name>
<dbReference type="Pfam" id="PF12833">
    <property type="entry name" value="HTH_18"/>
    <property type="match status" value="1"/>
</dbReference>
<dbReference type="InterPro" id="IPR004026">
    <property type="entry name" value="Ada_DNA_repair_Zn-bd"/>
</dbReference>
<dbReference type="InterPro" id="IPR009057">
    <property type="entry name" value="Homeodomain-like_sf"/>
</dbReference>
<dbReference type="InterPro" id="IPR018060">
    <property type="entry name" value="HTH_AraC"/>
</dbReference>
<dbReference type="SMART" id="SM00342">
    <property type="entry name" value="HTH_ARAC"/>
    <property type="match status" value="1"/>
</dbReference>
<evidence type="ECO:0000313" key="13">
    <source>
        <dbReference type="EMBL" id="USH04198.1"/>
    </source>
</evidence>
<reference evidence="13" key="1">
    <citation type="submission" date="2021-08" db="EMBL/GenBank/DDBJ databases">
        <authorList>
            <person name="Sakaguchi M."/>
            <person name="Kikuchi T."/>
            <person name="Urbanczyk H."/>
        </authorList>
    </citation>
    <scope>NUCLEOTIDE SEQUENCE</scope>
    <source>
        <strain evidence="13">020920N</strain>
    </source>
</reference>
<dbReference type="SUPFAM" id="SSF55945">
    <property type="entry name" value="TATA-box binding protein-like"/>
    <property type="match status" value="1"/>
</dbReference>
<keyword evidence="5" id="KW-0227">DNA damage</keyword>
<gene>
    <name evidence="13" type="ORF">K6Q96_20840</name>
</gene>
<dbReference type="PROSITE" id="PS01124">
    <property type="entry name" value="HTH_ARAC_FAMILY_2"/>
    <property type="match status" value="1"/>
</dbReference>
<evidence type="ECO:0000313" key="14">
    <source>
        <dbReference type="Proteomes" id="UP001056255"/>
    </source>
</evidence>
<evidence type="ECO:0000256" key="10">
    <source>
        <dbReference type="ARBA" id="ARBA00023163"/>
    </source>
</evidence>
<dbReference type="EMBL" id="CP082276">
    <property type="protein sequence ID" value="USH04198.1"/>
    <property type="molecule type" value="Genomic_DNA"/>
</dbReference>